<gene>
    <name evidence="2" type="ORF">AVDCRST_MAG22-384</name>
</gene>
<feature type="transmembrane region" description="Helical" evidence="1">
    <location>
        <begin position="48"/>
        <end position="64"/>
    </location>
</feature>
<dbReference type="PANTHER" id="PTHR36974">
    <property type="entry name" value="MEMBRANE PROTEIN-RELATED"/>
    <property type="match status" value="1"/>
</dbReference>
<keyword evidence="1" id="KW-0812">Transmembrane</keyword>
<evidence type="ECO:0000256" key="1">
    <source>
        <dbReference type="SAM" id="Phobius"/>
    </source>
</evidence>
<accession>A0A6J4NKR1</accession>
<feature type="transmembrane region" description="Helical" evidence="1">
    <location>
        <begin position="102"/>
        <end position="122"/>
    </location>
</feature>
<sequence>MGDRTNVGSSFSRVVTGLVFVLTGLLHFAAPGAYERIMPPYLPLHRELVYASGAAEVLGGLGLLPRRTRPAAGVGLILLLAAVLPANVQMLIDARAAGKPSWWLALLWLRLPLQGVLAAWVWKVSRRPD</sequence>
<proteinExistence type="predicted"/>
<dbReference type="GO" id="GO:0016020">
    <property type="term" value="C:membrane"/>
    <property type="evidence" value="ECO:0007669"/>
    <property type="project" value="UniProtKB-SubCell"/>
</dbReference>
<keyword evidence="1" id="KW-0472">Membrane</keyword>
<protein>
    <recommendedName>
        <fullName evidence="3">Cytoplasmic membrane protein FsxA</fullName>
    </recommendedName>
</protein>
<feature type="transmembrane region" description="Helical" evidence="1">
    <location>
        <begin position="71"/>
        <end position="90"/>
    </location>
</feature>
<keyword evidence="1" id="KW-1133">Transmembrane helix</keyword>
<reference evidence="2" key="1">
    <citation type="submission" date="2020-02" db="EMBL/GenBank/DDBJ databases">
        <authorList>
            <person name="Meier V. D."/>
        </authorList>
    </citation>
    <scope>NUCLEOTIDE SEQUENCE</scope>
    <source>
        <strain evidence="2">AVDCRST_MAG22</strain>
    </source>
</reference>
<dbReference type="EMBL" id="CADCUV010000021">
    <property type="protein sequence ID" value="CAA9387948.1"/>
    <property type="molecule type" value="Genomic_DNA"/>
</dbReference>
<organism evidence="2">
    <name type="scientific">uncultured Rubrobacteraceae bacterium</name>
    <dbReference type="NCBI Taxonomy" id="349277"/>
    <lineage>
        <taxon>Bacteria</taxon>
        <taxon>Bacillati</taxon>
        <taxon>Actinomycetota</taxon>
        <taxon>Rubrobacteria</taxon>
        <taxon>Rubrobacterales</taxon>
        <taxon>Rubrobacteraceae</taxon>
        <taxon>environmental samples</taxon>
    </lineage>
</organism>
<evidence type="ECO:0000313" key="2">
    <source>
        <dbReference type="EMBL" id="CAA9387948.1"/>
    </source>
</evidence>
<dbReference type="PANTHER" id="PTHR36974:SF1">
    <property type="entry name" value="DOXX FAMILY MEMBRANE PROTEIN"/>
    <property type="match status" value="1"/>
</dbReference>
<feature type="transmembrane region" description="Helical" evidence="1">
    <location>
        <begin position="7"/>
        <end position="28"/>
    </location>
</feature>
<dbReference type="AlphaFoldDB" id="A0A6J4NKR1"/>
<name>A0A6J4NKR1_9ACTN</name>
<evidence type="ECO:0008006" key="3">
    <source>
        <dbReference type="Google" id="ProtNLM"/>
    </source>
</evidence>